<reference evidence="6" key="2">
    <citation type="submission" date="2025-09" db="UniProtKB">
        <authorList>
            <consortium name="Ensembl"/>
        </authorList>
    </citation>
    <scope>IDENTIFICATION</scope>
</reference>
<evidence type="ECO:0000256" key="3">
    <source>
        <dbReference type="ARBA" id="ARBA00023157"/>
    </source>
</evidence>
<reference evidence="6" key="1">
    <citation type="submission" date="2025-08" db="UniProtKB">
        <authorList>
            <consortium name="Ensembl"/>
        </authorList>
    </citation>
    <scope>IDENTIFICATION</scope>
</reference>
<dbReference type="InterPro" id="IPR013162">
    <property type="entry name" value="CD80_C2-set"/>
</dbReference>
<evidence type="ECO:0000256" key="2">
    <source>
        <dbReference type="ARBA" id="ARBA00023136"/>
    </source>
</evidence>
<dbReference type="GeneTree" id="ENSGT01150000286924"/>
<sequence length="310" mass="35047">GQLQKRGTISLVVLFLSFISSHFVVKFITVAPTEASSWTVNVPPSVKGLLGSCVVIPCSYNYPDPPNVVKNFTGIWYHDKDQAIYHSDASKILEQFRTRTQLLGDVSKKNCTLMIDNLQQSDGGPFYFRIEIKGYDQYSYINKKVPLSLKEGQNVSASCSVSHSCPTYPLAFHWSHSGEQHFQTRQLHEGLWNSTSTLTFQPNRTDHNKSLQCNVTYHRGHEVASKILKVKCKCTIQLPVLKNNMLWWWGVVLWLSCRRRVSQHVQGVASEENGRHDLIVSSLYKCKSVLEGDRSQPSSTFINSGAAHEK</sequence>
<dbReference type="PANTHER" id="PTHR46484:SF1">
    <property type="entry name" value="SCHWANN CELL MYELIN PROTEIN-RELATED"/>
    <property type="match status" value="1"/>
</dbReference>
<dbReference type="InterPro" id="IPR003599">
    <property type="entry name" value="Ig_sub"/>
</dbReference>
<evidence type="ECO:0000259" key="5">
    <source>
        <dbReference type="PROSITE" id="PS50835"/>
    </source>
</evidence>
<dbReference type="PROSITE" id="PS50835">
    <property type="entry name" value="IG_LIKE"/>
    <property type="match status" value="1"/>
</dbReference>
<dbReference type="Gene3D" id="2.60.40.10">
    <property type="entry name" value="Immunoglobulins"/>
    <property type="match status" value="2"/>
</dbReference>
<protein>
    <recommendedName>
        <fullName evidence="5">Ig-like domain-containing protein</fullName>
    </recommendedName>
</protein>
<dbReference type="PANTHER" id="PTHR46484">
    <property type="entry name" value="SI:CH211-171H4.5-RELATED"/>
    <property type="match status" value="1"/>
</dbReference>
<dbReference type="SUPFAM" id="SSF48726">
    <property type="entry name" value="Immunoglobulin"/>
    <property type="match status" value="2"/>
</dbReference>
<keyword evidence="4" id="KW-0812">Transmembrane</keyword>
<keyword evidence="4" id="KW-1133">Transmembrane helix</keyword>
<dbReference type="InterPro" id="IPR036179">
    <property type="entry name" value="Ig-like_dom_sf"/>
</dbReference>
<evidence type="ECO:0000256" key="4">
    <source>
        <dbReference type="SAM" id="Phobius"/>
    </source>
</evidence>
<evidence type="ECO:0000256" key="1">
    <source>
        <dbReference type="ARBA" id="ARBA00004167"/>
    </source>
</evidence>
<comment type="subcellular location">
    <subcellularLocation>
        <location evidence="1">Membrane</location>
        <topology evidence="1">Single-pass membrane protein</topology>
    </subcellularLocation>
</comment>
<keyword evidence="2 4" id="KW-0472">Membrane</keyword>
<feature type="domain" description="Ig-like" evidence="5">
    <location>
        <begin position="125"/>
        <end position="229"/>
    </location>
</feature>
<accession>A0A3Q0S8U2</accession>
<dbReference type="Pfam" id="PF08205">
    <property type="entry name" value="C2-set_2"/>
    <property type="match status" value="1"/>
</dbReference>
<keyword evidence="7" id="KW-1185">Reference proteome</keyword>
<proteinExistence type="predicted"/>
<organism evidence="6 7">
    <name type="scientific">Amphilophus citrinellus</name>
    <name type="common">Midas cichlid</name>
    <name type="synonym">Cichlasoma citrinellum</name>
    <dbReference type="NCBI Taxonomy" id="61819"/>
    <lineage>
        <taxon>Eukaryota</taxon>
        <taxon>Metazoa</taxon>
        <taxon>Chordata</taxon>
        <taxon>Craniata</taxon>
        <taxon>Vertebrata</taxon>
        <taxon>Euteleostomi</taxon>
        <taxon>Actinopterygii</taxon>
        <taxon>Neopterygii</taxon>
        <taxon>Teleostei</taxon>
        <taxon>Neoteleostei</taxon>
        <taxon>Acanthomorphata</taxon>
        <taxon>Ovalentaria</taxon>
        <taxon>Cichlomorphae</taxon>
        <taxon>Cichliformes</taxon>
        <taxon>Cichlidae</taxon>
        <taxon>New World cichlids</taxon>
        <taxon>Cichlasomatinae</taxon>
        <taxon>Heroini</taxon>
        <taxon>Amphilophus</taxon>
    </lineage>
</organism>
<dbReference type="Ensembl" id="ENSACIT00000019760.1">
    <property type="protein sequence ID" value="ENSACIP00000019242.1"/>
    <property type="gene ID" value="ENSACIG00000014958.1"/>
</dbReference>
<evidence type="ECO:0000313" key="6">
    <source>
        <dbReference type="Ensembl" id="ENSACIP00000019242.1"/>
    </source>
</evidence>
<dbReference type="InterPro" id="IPR007110">
    <property type="entry name" value="Ig-like_dom"/>
</dbReference>
<name>A0A3Q0S8U2_AMPCI</name>
<feature type="transmembrane region" description="Helical" evidence="4">
    <location>
        <begin position="7"/>
        <end position="25"/>
    </location>
</feature>
<dbReference type="AlphaFoldDB" id="A0A3Q0S8U2"/>
<dbReference type="STRING" id="61819.ENSACIP00000019242"/>
<dbReference type="InterPro" id="IPR013783">
    <property type="entry name" value="Ig-like_fold"/>
</dbReference>
<dbReference type="SMART" id="SM00409">
    <property type="entry name" value="IG"/>
    <property type="match status" value="2"/>
</dbReference>
<dbReference type="GO" id="GO:0016020">
    <property type="term" value="C:membrane"/>
    <property type="evidence" value="ECO:0007669"/>
    <property type="project" value="UniProtKB-SubCell"/>
</dbReference>
<keyword evidence="3" id="KW-1015">Disulfide bond</keyword>
<evidence type="ECO:0000313" key="7">
    <source>
        <dbReference type="Proteomes" id="UP000261340"/>
    </source>
</evidence>
<dbReference type="Proteomes" id="UP000261340">
    <property type="component" value="Unplaced"/>
</dbReference>